<name>A0ABS1Y9J2_9ACTN</name>
<dbReference type="EMBL" id="JAEVHL010000001">
    <property type="protein sequence ID" value="MBM0274050.1"/>
    <property type="molecule type" value="Genomic_DNA"/>
</dbReference>
<evidence type="ECO:0008006" key="3">
    <source>
        <dbReference type="Google" id="ProtNLM"/>
    </source>
</evidence>
<evidence type="ECO:0000313" key="2">
    <source>
        <dbReference type="Proteomes" id="UP000622245"/>
    </source>
</evidence>
<sequence>MDENLVERLATWSPWLPFADAVVRAPRLPGVYLVRQDADGGLVYVGMAGERNGRGIRGRLTVYQRGKGAVSGLGEAALDRALADSDFVRRRLDELVSGTAKRATVWAQDAIAWADLHVRWAITEDKFAAAALERAVLDALSTLPLWNRTR</sequence>
<dbReference type="RefSeq" id="WP_203146471.1">
    <property type="nucleotide sequence ID" value="NZ_JAEVHL010000001.1"/>
</dbReference>
<organism evidence="1 2">
    <name type="scientific">Micromonospora tarensis</name>
    <dbReference type="NCBI Taxonomy" id="2806100"/>
    <lineage>
        <taxon>Bacteria</taxon>
        <taxon>Bacillati</taxon>
        <taxon>Actinomycetota</taxon>
        <taxon>Actinomycetes</taxon>
        <taxon>Micromonosporales</taxon>
        <taxon>Micromonosporaceae</taxon>
        <taxon>Micromonospora</taxon>
    </lineage>
</organism>
<keyword evidence="2" id="KW-1185">Reference proteome</keyword>
<evidence type="ECO:0000313" key="1">
    <source>
        <dbReference type="EMBL" id="MBM0274050.1"/>
    </source>
</evidence>
<dbReference type="Proteomes" id="UP000622245">
    <property type="component" value="Unassembled WGS sequence"/>
</dbReference>
<accession>A0ABS1Y9J2</accession>
<protein>
    <recommendedName>
        <fullName evidence="3">GIY-YIG domain-containing protein</fullName>
    </recommendedName>
</protein>
<comment type="caution">
    <text evidence="1">The sequence shown here is derived from an EMBL/GenBank/DDBJ whole genome shotgun (WGS) entry which is preliminary data.</text>
</comment>
<proteinExistence type="predicted"/>
<gene>
    <name evidence="1" type="ORF">JM949_00520</name>
</gene>
<reference evidence="1 2" key="1">
    <citation type="submission" date="2021-01" db="EMBL/GenBank/DDBJ databases">
        <title>Draft genome sequence of Micromonospora sp. strain STR1s_6.</title>
        <authorList>
            <person name="Karlyshev A."/>
            <person name="Jawad R."/>
        </authorList>
    </citation>
    <scope>NUCLEOTIDE SEQUENCE [LARGE SCALE GENOMIC DNA]</scope>
    <source>
        <strain evidence="1 2">STR1S-6</strain>
    </source>
</reference>